<dbReference type="CDD" id="cd06558">
    <property type="entry name" value="crotonase-like"/>
    <property type="match status" value="1"/>
</dbReference>
<dbReference type="Gene3D" id="3.90.226.10">
    <property type="entry name" value="2-enoyl-CoA Hydratase, Chain A, domain 1"/>
    <property type="match status" value="1"/>
</dbReference>
<reference evidence="2" key="1">
    <citation type="submission" date="2018-06" db="EMBL/GenBank/DDBJ databases">
        <authorList>
            <person name="Feng T."/>
            <person name="Jeon C.O."/>
        </authorList>
    </citation>
    <scope>NUCLEOTIDE SEQUENCE [LARGE SCALE GENOMIC DNA]</scope>
    <source>
        <strain evidence="2">S23</strain>
    </source>
</reference>
<dbReference type="PANTHER" id="PTHR11941">
    <property type="entry name" value="ENOYL-COA HYDRATASE-RELATED"/>
    <property type="match status" value="1"/>
</dbReference>
<sequence length="253" mass="27117">MNEPSLINHRPFDGVVQLTINRPFAMNAVTVELADALADALRDAASDATVRAIVLTGAGERAFSSGYDIKEMSGMDADAMLLATIHRCPVIRAIARHPKPVIAAMNGLAHGVGALYAMAADIRIACHEVSFRVAAALHGAAEGAWQLPHIVGAARAKEILLTGRVVGAEEALAIGLYHEVVPREALLQTALEKARQIAAMPPIGTQWVKRLIDEGIGHSLDDQFHAEQLALATVMRPLGGRETFDTFLSKRRD</sequence>
<comment type="caution">
    <text evidence="1">The sequence shown here is derived from an EMBL/GenBank/DDBJ whole genome shotgun (WGS) entry which is preliminary data.</text>
</comment>
<accession>A0A370NX07</accession>
<organism evidence="1 2">
    <name type="scientific">Cupriavidus lacunae</name>
    <dbReference type="NCBI Taxonomy" id="2666307"/>
    <lineage>
        <taxon>Bacteria</taxon>
        <taxon>Pseudomonadati</taxon>
        <taxon>Pseudomonadota</taxon>
        <taxon>Betaproteobacteria</taxon>
        <taxon>Burkholderiales</taxon>
        <taxon>Burkholderiaceae</taxon>
        <taxon>Cupriavidus</taxon>
    </lineage>
</organism>
<dbReference type="Pfam" id="PF00378">
    <property type="entry name" value="ECH_1"/>
    <property type="match status" value="1"/>
</dbReference>
<evidence type="ECO:0000313" key="1">
    <source>
        <dbReference type="EMBL" id="RDK10115.1"/>
    </source>
</evidence>
<dbReference type="InterPro" id="IPR001753">
    <property type="entry name" value="Enoyl-CoA_hydra/iso"/>
</dbReference>
<proteinExistence type="predicted"/>
<dbReference type="GO" id="GO:0003824">
    <property type="term" value="F:catalytic activity"/>
    <property type="evidence" value="ECO:0007669"/>
    <property type="project" value="UniProtKB-ARBA"/>
</dbReference>
<dbReference type="AlphaFoldDB" id="A0A370NX07"/>
<dbReference type="EMBL" id="QKWJ01000011">
    <property type="protein sequence ID" value="RDK10115.1"/>
    <property type="molecule type" value="Genomic_DNA"/>
</dbReference>
<dbReference type="Proteomes" id="UP000255165">
    <property type="component" value="Unassembled WGS sequence"/>
</dbReference>
<dbReference type="InterPro" id="IPR029045">
    <property type="entry name" value="ClpP/crotonase-like_dom_sf"/>
</dbReference>
<dbReference type="SUPFAM" id="SSF52096">
    <property type="entry name" value="ClpP/crotonase"/>
    <property type="match status" value="1"/>
</dbReference>
<dbReference type="RefSeq" id="WP_115015580.1">
    <property type="nucleotide sequence ID" value="NZ_QKWJ01000011.1"/>
</dbReference>
<evidence type="ECO:0000313" key="2">
    <source>
        <dbReference type="Proteomes" id="UP000255165"/>
    </source>
</evidence>
<protein>
    <submittedName>
        <fullName evidence="1">Enoyl-CoA hydratase</fullName>
    </submittedName>
</protein>
<keyword evidence="2" id="KW-1185">Reference proteome</keyword>
<dbReference type="PANTHER" id="PTHR11941:SF54">
    <property type="entry name" value="ENOYL-COA HYDRATASE, MITOCHONDRIAL"/>
    <property type="match status" value="1"/>
</dbReference>
<gene>
    <name evidence="1" type="ORF">DN412_12155</name>
</gene>
<name>A0A370NX07_9BURK</name>
<dbReference type="GO" id="GO:0006635">
    <property type="term" value="P:fatty acid beta-oxidation"/>
    <property type="evidence" value="ECO:0007669"/>
    <property type="project" value="TreeGrafter"/>
</dbReference>